<gene>
    <name evidence="1" type="ORF">AVDCRST_MAG53-3394</name>
</gene>
<dbReference type="AlphaFoldDB" id="A0A6J4TGU4"/>
<organism evidence="1">
    <name type="scientific">uncultured Solirubrobacteraceae bacterium</name>
    <dbReference type="NCBI Taxonomy" id="1162706"/>
    <lineage>
        <taxon>Bacteria</taxon>
        <taxon>Bacillati</taxon>
        <taxon>Actinomycetota</taxon>
        <taxon>Thermoleophilia</taxon>
        <taxon>Solirubrobacterales</taxon>
        <taxon>Solirubrobacteraceae</taxon>
        <taxon>environmental samples</taxon>
    </lineage>
</organism>
<evidence type="ECO:0000313" key="1">
    <source>
        <dbReference type="EMBL" id="CAA9522199.1"/>
    </source>
</evidence>
<dbReference type="InterPro" id="IPR036086">
    <property type="entry name" value="ParB/Sulfiredoxin_sf"/>
</dbReference>
<dbReference type="EMBL" id="CADCVR010000105">
    <property type="protein sequence ID" value="CAA9522199.1"/>
    <property type="molecule type" value="Genomic_DNA"/>
</dbReference>
<reference evidence="1" key="1">
    <citation type="submission" date="2020-02" db="EMBL/GenBank/DDBJ databases">
        <authorList>
            <person name="Meier V. D."/>
        </authorList>
    </citation>
    <scope>NUCLEOTIDE SEQUENCE</scope>
    <source>
        <strain evidence="1">AVDCRST_MAG53</strain>
    </source>
</reference>
<sequence>MPSLPTGFPANDAQDDFSRARRRQALRRLGRRFERGGADIDVILPFDEVVAELGRIGERDIGLQVVELDSIVGTVDRGGRGNFDRRFAPTSSRVRLRWERIAEQMRRGGELPPISVYRVGEVHFVRDGHHRVSVARAHGLTHIEAHVVEVSTRVGAGRELTVADLPLKGHERLFRERVPLEPPARARVVLSDPWRYGELAEGVEAWGFRVMQDRAELLVREENARLWFEEEFLPVVATLHDAGLVAPGHSDADAYISVSAARYRLMRTQEWTPEVIGRLRGES</sequence>
<name>A0A6J4TGU4_9ACTN</name>
<dbReference type="Gene3D" id="3.90.1530.10">
    <property type="entry name" value="Conserved hypothetical protein from pyrococcus furiosus pfu- 392566-001, ParB domain"/>
    <property type="match status" value="1"/>
</dbReference>
<dbReference type="SUPFAM" id="SSF110849">
    <property type="entry name" value="ParB/Sulfiredoxin"/>
    <property type="match status" value="1"/>
</dbReference>
<protein>
    <submittedName>
        <fullName evidence="1">Transcriptional regulator</fullName>
    </submittedName>
</protein>
<accession>A0A6J4TGU4</accession>
<proteinExistence type="predicted"/>